<dbReference type="RefSeq" id="WP_201677451.1">
    <property type="nucleotide sequence ID" value="NZ_JAEQNE010000009.1"/>
</dbReference>
<protein>
    <submittedName>
        <fullName evidence="2">Uncharacterized protein</fullName>
    </submittedName>
</protein>
<sequence length="251" mass="26010">MSDENNFGFAKLVPGFDFLQNLAKGASQTMSQMPGLSNWVAPTLSVEELEKRIAELKAVQFWLEQNGRALAATIQALEVQKMTLATLKGMNFSMGELANALQVKTGETMASGARKMGEAAEAAAGAVSGVAEAAAEAANAVRRKAGGKKAEEPAATEEGSAGVKPVDPLQWWGALTQQFQEIAANAMKDAMQKTSVDTARNMAMKAATGMAKAAAGVAKTAVAPGSAPAPARKAAARKATARKTRAKKTAT</sequence>
<feature type="compositionally biased region" description="Basic residues" evidence="1">
    <location>
        <begin position="234"/>
        <end position="251"/>
    </location>
</feature>
<feature type="region of interest" description="Disordered" evidence="1">
    <location>
        <begin position="222"/>
        <end position="251"/>
    </location>
</feature>
<name>A0A937CWY4_9BURK</name>
<feature type="region of interest" description="Disordered" evidence="1">
    <location>
        <begin position="143"/>
        <end position="163"/>
    </location>
</feature>
<accession>A0A937CWY4</accession>
<organism evidence="2 3">
    <name type="scientific">Ramlibacter monticola</name>
    <dbReference type="NCBI Taxonomy" id="1926872"/>
    <lineage>
        <taxon>Bacteria</taxon>
        <taxon>Pseudomonadati</taxon>
        <taxon>Pseudomonadota</taxon>
        <taxon>Betaproteobacteria</taxon>
        <taxon>Burkholderiales</taxon>
        <taxon>Comamonadaceae</taxon>
        <taxon>Ramlibacter</taxon>
    </lineage>
</organism>
<feature type="compositionally biased region" description="Low complexity" evidence="1">
    <location>
        <begin position="222"/>
        <end position="233"/>
    </location>
</feature>
<reference evidence="2 3" key="1">
    <citation type="journal article" date="2017" name="Int. J. Syst. Evol. Microbiol.">
        <title>Ramlibacter monticola sp. nov., isolated from forest soil.</title>
        <authorList>
            <person name="Chaudhary D.K."/>
            <person name="Kim J."/>
        </authorList>
    </citation>
    <scope>NUCLEOTIDE SEQUENCE [LARGE SCALE GENOMIC DNA]</scope>
    <source>
        <strain evidence="2 3">KACC 19175</strain>
    </source>
</reference>
<evidence type="ECO:0000256" key="1">
    <source>
        <dbReference type="SAM" id="MobiDB-lite"/>
    </source>
</evidence>
<comment type="caution">
    <text evidence="2">The sequence shown here is derived from an EMBL/GenBank/DDBJ whole genome shotgun (WGS) entry which is preliminary data.</text>
</comment>
<dbReference type="NCBIfam" id="NF043076">
    <property type="entry name" value="PHA_gran_PhaM"/>
    <property type="match status" value="1"/>
</dbReference>
<dbReference type="InterPro" id="IPR050026">
    <property type="entry name" value="PHA_gran_PhaM_N"/>
</dbReference>
<proteinExistence type="predicted"/>
<evidence type="ECO:0000313" key="2">
    <source>
        <dbReference type="EMBL" id="MBL0394789.1"/>
    </source>
</evidence>
<keyword evidence="3" id="KW-1185">Reference proteome</keyword>
<dbReference type="EMBL" id="JAEQNE010000009">
    <property type="protein sequence ID" value="MBL0394789.1"/>
    <property type="molecule type" value="Genomic_DNA"/>
</dbReference>
<dbReference type="Proteomes" id="UP000599109">
    <property type="component" value="Unassembled WGS sequence"/>
</dbReference>
<gene>
    <name evidence="2" type="ORF">JJ685_26860</name>
</gene>
<evidence type="ECO:0000313" key="3">
    <source>
        <dbReference type="Proteomes" id="UP000599109"/>
    </source>
</evidence>
<dbReference type="AlphaFoldDB" id="A0A937CWY4"/>